<evidence type="ECO:0000313" key="2">
    <source>
        <dbReference type="EMBL" id="CAD5331920.1"/>
    </source>
</evidence>
<dbReference type="Proteomes" id="UP000516314">
    <property type="component" value="Chromosome 5"/>
</dbReference>
<dbReference type="AlphaFoldDB" id="A0A7G2F838"/>
<name>A0A7G2F838_ARATH</name>
<sequence length="471" mass="52969">MTPTPIIELTADRGSMMSSSVTEEVISKVDEDSSSDSDMDDGSDSEWAGYNVLAETEPEWDVDSFDGHEFKIHPRVRKMYGRHQQHYDEYYNDRLEAFKSKGFLPDTLNGIDDVDLDGKMDGYNTTRDFMAELANVCVKKHNDTKGTTLELVNVARVTARGAATWRLYITFMAREFPDGPLVEYQAKVIVFLGDEERPVPVLCRPSPKPGTEIYINLKTVCIVDAREGDLYQITQTESTILVVSKHPSGKNRTTRDELVDTYIWLPCALGNSTRTRVDEEDDGDTETEGESESEVGDGSVTYGDYNVIEDLPEPDPEWDVDSFDGLEYESDPELRARFANDNAYMEYREVRIQALENRGFLPDPFNFIDAIQNLDGPAYDNMTNREYLTGLASSCVKKLNEEKGKTVEFVSIVRATTSGGGASWKEYITFMAREDPNGPLVEYQAKSMNFVGDRSPVPILCRPAPKPLTLP</sequence>
<accession>A0A7G2F838</accession>
<dbReference type="NCBIfam" id="TIGR01638">
    <property type="entry name" value="Atha_cystat_rel"/>
    <property type="match status" value="2"/>
</dbReference>
<feature type="region of interest" description="Disordered" evidence="1">
    <location>
        <begin position="1"/>
        <end position="46"/>
    </location>
</feature>
<evidence type="ECO:0000313" key="3">
    <source>
        <dbReference type="Proteomes" id="UP000516314"/>
    </source>
</evidence>
<reference evidence="2 3" key="1">
    <citation type="submission" date="2020-09" db="EMBL/GenBank/DDBJ databases">
        <authorList>
            <person name="Ashkenazy H."/>
        </authorList>
    </citation>
    <scope>NUCLEOTIDE SEQUENCE [LARGE SCALE GENOMIC DNA]</scope>
    <source>
        <strain evidence="3">cv. Cdm-0</strain>
    </source>
</reference>
<proteinExistence type="predicted"/>
<evidence type="ECO:0000256" key="1">
    <source>
        <dbReference type="SAM" id="MobiDB-lite"/>
    </source>
</evidence>
<dbReference type="InterPro" id="IPR006525">
    <property type="entry name" value="Cystatin-related_pln"/>
</dbReference>
<dbReference type="PANTHER" id="PTHR31228">
    <property type="entry name" value="CYSTATIN/MONELLIN SUPERFAMILY PROTEIN"/>
    <property type="match status" value="1"/>
</dbReference>
<gene>
    <name evidence="2" type="ORF">AT9943_LOCUS19361</name>
</gene>
<protein>
    <submittedName>
        <fullName evidence="2">(thale cress) hypothetical protein</fullName>
    </submittedName>
</protein>
<feature type="compositionally biased region" description="Acidic residues" evidence="1">
    <location>
        <begin position="278"/>
        <end position="295"/>
    </location>
</feature>
<dbReference type="PANTHER" id="PTHR31228:SF40">
    <property type="entry name" value="CYSTATIN_MONELLIN SUPERFAMILY PROTEIN"/>
    <property type="match status" value="1"/>
</dbReference>
<organism evidence="2 3">
    <name type="scientific">Arabidopsis thaliana</name>
    <name type="common">Mouse-ear cress</name>
    <dbReference type="NCBI Taxonomy" id="3702"/>
    <lineage>
        <taxon>Eukaryota</taxon>
        <taxon>Viridiplantae</taxon>
        <taxon>Streptophyta</taxon>
        <taxon>Embryophyta</taxon>
        <taxon>Tracheophyta</taxon>
        <taxon>Spermatophyta</taxon>
        <taxon>Magnoliopsida</taxon>
        <taxon>eudicotyledons</taxon>
        <taxon>Gunneridae</taxon>
        <taxon>Pentapetalae</taxon>
        <taxon>rosids</taxon>
        <taxon>malvids</taxon>
        <taxon>Brassicales</taxon>
        <taxon>Brassicaceae</taxon>
        <taxon>Camelineae</taxon>
        <taxon>Arabidopsis</taxon>
    </lineage>
</organism>
<feature type="region of interest" description="Disordered" evidence="1">
    <location>
        <begin position="274"/>
        <end position="304"/>
    </location>
</feature>
<dbReference type="EMBL" id="LR881470">
    <property type="protein sequence ID" value="CAD5331920.1"/>
    <property type="molecule type" value="Genomic_DNA"/>
</dbReference>
<feature type="compositionally biased region" description="Acidic residues" evidence="1">
    <location>
        <begin position="32"/>
        <end position="44"/>
    </location>
</feature>